<keyword evidence="5 6" id="KW-0472">Membrane</keyword>
<dbReference type="Proteomes" id="UP000273022">
    <property type="component" value="Unassembled WGS sequence"/>
</dbReference>
<dbReference type="PRINTS" id="PR00721">
    <property type="entry name" value="STOMATIN"/>
</dbReference>
<comment type="subcellular location">
    <subcellularLocation>
        <location evidence="1">Membrane</location>
        <topology evidence="1">Single-pass membrane protein</topology>
    </subcellularLocation>
</comment>
<dbReference type="InterPro" id="IPR001972">
    <property type="entry name" value="Stomatin_HflK_fam"/>
</dbReference>
<dbReference type="InterPro" id="IPR010201">
    <property type="entry name" value="HflK"/>
</dbReference>
<feature type="domain" description="Band 7" evidence="8">
    <location>
        <begin position="78"/>
        <end position="238"/>
    </location>
</feature>
<dbReference type="GO" id="GO:0008233">
    <property type="term" value="F:peptidase activity"/>
    <property type="evidence" value="ECO:0007669"/>
    <property type="project" value="UniProtKB-KW"/>
</dbReference>
<keyword evidence="10" id="KW-1185">Reference proteome</keyword>
<evidence type="ECO:0000256" key="7">
    <source>
        <dbReference type="SAM" id="MobiDB-lite"/>
    </source>
</evidence>
<dbReference type="CDD" id="cd03404">
    <property type="entry name" value="SPFH_HflK"/>
    <property type="match status" value="1"/>
</dbReference>
<dbReference type="InterPro" id="IPR036013">
    <property type="entry name" value="Band_7/SPFH_dom_sf"/>
</dbReference>
<dbReference type="OrthoDB" id="9779595at2"/>
<proteinExistence type="inferred from homology"/>
<keyword evidence="4 6" id="KW-1133">Transmembrane helix</keyword>
<dbReference type="EMBL" id="QYYH01000011">
    <property type="protein sequence ID" value="RJY18974.1"/>
    <property type="molecule type" value="Genomic_DNA"/>
</dbReference>
<keyword evidence="9" id="KW-0645">Protease</keyword>
<protein>
    <recommendedName>
        <fullName evidence="6">Protein HflK</fullName>
    </recommendedName>
</protein>
<evidence type="ECO:0000313" key="10">
    <source>
        <dbReference type="Proteomes" id="UP000273022"/>
    </source>
</evidence>
<evidence type="ECO:0000259" key="8">
    <source>
        <dbReference type="SMART" id="SM00244"/>
    </source>
</evidence>
<accession>A0A3A6U4F1</accession>
<dbReference type="PANTHER" id="PTHR43327">
    <property type="entry name" value="STOMATIN-LIKE PROTEIN 2, MITOCHONDRIAL"/>
    <property type="match status" value="1"/>
</dbReference>
<dbReference type="InterPro" id="IPR020980">
    <property type="entry name" value="Membrane_HflK_N"/>
</dbReference>
<evidence type="ECO:0000256" key="5">
    <source>
        <dbReference type="ARBA" id="ARBA00023136"/>
    </source>
</evidence>
<dbReference type="Gene3D" id="3.30.479.30">
    <property type="entry name" value="Band 7 domain"/>
    <property type="match status" value="1"/>
</dbReference>
<keyword evidence="3 6" id="KW-0812">Transmembrane</keyword>
<reference evidence="9 10" key="1">
    <citation type="submission" date="2018-09" db="EMBL/GenBank/DDBJ databases">
        <title>Phylogeny of the Shewanellaceae, and recommendation for two new genera, Pseudoshewanella and Parashewanella.</title>
        <authorList>
            <person name="Wang G."/>
        </authorList>
    </citation>
    <scope>NUCLEOTIDE SEQUENCE [LARGE SCALE GENOMIC DNA]</scope>
    <source>
        <strain evidence="9 10">KCTC 22492</strain>
    </source>
</reference>
<evidence type="ECO:0000256" key="6">
    <source>
        <dbReference type="RuleBase" id="RU364113"/>
    </source>
</evidence>
<dbReference type="InterPro" id="IPR050710">
    <property type="entry name" value="Band7/mec-2_domain"/>
</dbReference>
<feature type="compositionally biased region" description="Basic and acidic residues" evidence="7">
    <location>
        <begin position="380"/>
        <end position="391"/>
    </location>
</feature>
<dbReference type="Pfam" id="PF12221">
    <property type="entry name" value="HflK_N"/>
    <property type="match status" value="1"/>
</dbReference>
<evidence type="ECO:0000256" key="2">
    <source>
        <dbReference type="ARBA" id="ARBA00006971"/>
    </source>
</evidence>
<dbReference type="NCBIfam" id="TIGR01933">
    <property type="entry name" value="hflK"/>
    <property type="match status" value="1"/>
</dbReference>
<feature type="compositionally biased region" description="Polar residues" evidence="7">
    <location>
        <begin position="349"/>
        <end position="374"/>
    </location>
</feature>
<dbReference type="GO" id="GO:0006508">
    <property type="term" value="P:proteolysis"/>
    <property type="evidence" value="ECO:0007669"/>
    <property type="project" value="UniProtKB-KW"/>
</dbReference>
<comment type="subunit">
    <text evidence="6">HflC and HflK may interact to form a multimeric complex.</text>
</comment>
<sequence>MAWNEPGNKDKDPWGNKGRNGNDKGPPGLDEIFSDLTKRFGGKGKGSGSGSGSGKGSSFGGVAISIFVVIALIVWALSGVYTVKQAEKGVVLRFGEYVGLADPGIHWKATFVDEVYPVNVENVSSISSSGSMLTADENMVKVELEVQYKIADPYLYLFSAVDANASLREATDSALRYVIGHNKMDDILTTGREGIRQATTEEIKRILTPYKLGLKIEDVNLLPARPPEEVKDAFDDAIAAQEDEQRSILEAKAYARQVAPRARGQVERILKQAEAYKQRVVLEAKGKVARFEKLLPEYHSAPKVTRDRLYIETMEEVLAGSNKVLVDNKNSNNLMYLPLDKLMSNTPAMSNTKAMMPSSSDHQPSVTHSSNSGIPMTGRLSREERVREGRR</sequence>
<dbReference type="AlphaFoldDB" id="A0A3A6U4F1"/>
<evidence type="ECO:0000313" key="9">
    <source>
        <dbReference type="EMBL" id="RJY18974.1"/>
    </source>
</evidence>
<feature type="transmembrane region" description="Helical" evidence="6">
    <location>
        <begin position="59"/>
        <end position="83"/>
    </location>
</feature>
<dbReference type="Pfam" id="PF01145">
    <property type="entry name" value="Band_7"/>
    <property type="match status" value="1"/>
</dbReference>
<feature type="region of interest" description="Disordered" evidence="7">
    <location>
        <begin position="349"/>
        <end position="391"/>
    </location>
</feature>
<dbReference type="InterPro" id="IPR001107">
    <property type="entry name" value="Band_7"/>
</dbReference>
<organism evidence="9 10">
    <name type="scientific">Parashewanella spongiae</name>
    <dbReference type="NCBI Taxonomy" id="342950"/>
    <lineage>
        <taxon>Bacteria</taxon>
        <taxon>Pseudomonadati</taxon>
        <taxon>Pseudomonadota</taxon>
        <taxon>Gammaproteobacteria</taxon>
        <taxon>Alteromonadales</taxon>
        <taxon>Shewanellaceae</taxon>
        <taxon>Parashewanella</taxon>
    </lineage>
</organism>
<comment type="caution">
    <text evidence="9">The sequence shown here is derived from an EMBL/GenBank/DDBJ whole genome shotgun (WGS) entry which is preliminary data.</text>
</comment>
<dbReference type="GO" id="GO:0016020">
    <property type="term" value="C:membrane"/>
    <property type="evidence" value="ECO:0007669"/>
    <property type="project" value="UniProtKB-SubCell"/>
</dbReference>
<evidence type="ECO:0000256" key="1">
    <source>
        <dbReference type="ARBA" id="ARBA00004167"/>
    </source>
</evidence>
<dbReference type="SUPFAM" id="SSF117892">
    <property type="entry name" value="Band 7/SPFH domain"/>
    <property type="match status" value="1"/>
</dbReference>
<dbReference type="PANTHER" id="PTHR43327:SF2">
    <property type="entry name" value="MODULATOR OF FTSH PROTEASE HFLK"/>
    <property type="match status" value="1"/>
</dbReference>
<comment type="function">
    <text evidence="6">HflC and HflK could encode or regulate a protease.</text>
</comment>
<feature type="region of interest" description="Disordered" evidence="7">
    <location>
        <begin position="1"/>
        <end position="30"/>
    </location>
</feature>
<evidence type="ECO:0000256" key="3">
    <source>
        <dbReference type="ARBA" id="ARBA00022692"/>
    </source>
</evidence>
<keyword evidence="9" id="KW-0378">Hydrolase</keyword>
<dbReference type="SMART" id="SM00244">
    <property type="entry name" value="PHB"/>
    <property type="match status" value="1"/>
</dbReference>
<comment type="similarity">
    <text evidence="2 6">Belongs to the band 7/mec-2 family. HflK subfamily.</text>
</comment>
<evidence type="ECO:0000256" key="4">
    <source>
        <dbReference type="ARBA" id="ARBA00022989"/>
    </source>
</evidence>
<gene>
    <name evidence="9" type="primary">hflK</name>
    <name evidence="9" type="ORF">D5R81_02775</name>
</gene>
<dbReference type="RefSeq" id="WP_121852127.1">
    <property type="nucleotide sequence ID" value="NZ_CP037952.1"/>
</dbReference>
<name>A0A3A6U4F1_9GAMM</name>